<evidence type="ECO:0000256" key="2">
    <source>
        <dbReference type="PROSITE-ProRule" id="PRU00497"/>
    </source>
</evidence>
<dbReference type="PROSITE" id="PS51155">
    <property type="entry name" value="CHIT_BIND_RR_2"/>
    <property type="match status" value="1"/>
</dbReference>
<reference evidence="4" key="1">
    <citation type="submission" date="2025-08" db="UniProtKB">
        <authorList>
            <consortium name="RefSeq"/>
        </authorList>
    </citation>
    <scope>IDENTIFICATION</scope>
    <source>
        <tissue evidence="4">Whole body</tissue>
    </source>
</reference>
<dbReference type="Pfam" id="PF00379">
    <property type="entry name" value="Chitin_bind_4"/>
    <property type="match status" value="1"/>
</dbReference>
<protein>
    <submittedName>
        <fullName evidence="4">Uncharacterized protein LOC113393268</fullName>
    </submittedName>
</protein>
<name>A0ABM4AJ36_VANTA</name>
<keyword evidence="2" id="KW-0193">Cuticle</keyword>
<dbReference type="RefSeq" id="XP_064071321.1">
    <property type="nucleotide sequence ID" value="XM_064215251.1"/>
</dbReference>
<dbReference type="Proteomes" id="UP001652626">
    <property type="component" value="Chromosome 6"/>
</dbReference>
<evidence type="ECO:0000313" key="3">
    <source>
        <dbReference type="Proteomes" id="UP001652626"/>
    </source>
</evidence>
<keyword evidence="3" id="KW-1185">Reference proteome</keyword>
<keyword evidence="1" id="KW-0732">Signal</keyword>
<evidence type="ECO:0000256" key="1">
    <source>
        <dbReference type="ARBA" id="ARBA00022729"/>
    </source>
</evidence>
<dbReference type="GeneID" id="113393268"/>
<evidence type="ECO:0000313" key="4">
    <source>
        <dbReference type="RefSeq" id="XP_064071321.1"/>
    </source>
</evidence>
<proteinExistence type="predicted"/>
<organism evidence="3 4">
    <name type="scientific">Vanessa tameamea</name>
    <name type="common">Kamehameha butterfly</name>
    <dbReference type="NCBI Taxonomy" id="334116"/>
    <lineage>
        <taxon>Eukaryota</taxon>
        <taxon>Metazoa</taxon>
        <taxon>Ecdysozoa</taxon>
        <taxon>Arthropoda</taxon>
        <taxon>Hexapoda</taxon>
        <taxon>Insecta</taxon>
        <taxon>Pterygota</taxon>
        <taxon>Neoptera</taxon>
        <taxon>Endopterygota</taxon>
        <taxon>Lepidoptera</taxon>
        <taxon>Glossata</taxon>
        <taxon>Ditrysia</taxon>
        <taxon>Papilionoidea</taxon>
        <taxon>Nymphalidae</taxon>
        <taxon>Nymphalinae</taxon>
        <taxon>Vanessa</taxon>
    </lineage>
</organism>
<dbReference type="InterPro" id="IPR000618">
    <property type="entry name" value="Insect_cuticle"/>
</dbReference>
<gene>
    <name evidence="4" type="primary">LOC113393268</name>
</gene>
<dbReference type="PANTHER" id="PTHR10380">
    <property type="entry name" value="CUTICLE PROTEIN"/>
    <property type="match status" value="1"/>
</dbReference>
<sequence length="140" mass="15631">MKLYSKPVVITCKLMICLKINYMMHYELFFSAILVAVYCAPLPKDSDSTILSYNHTNDGKGDYNYRFGTSNGIIREESGTLVDVGLPKGSYSYINSDRVSVTVYYDADDKGYRIIKPPSVAISVYSDSVSPAVLTTLLRK</sequence>
<dbReference type="InterPro" id="IPR050468">
    <property type="entry name" value="Cuticle_Struct_Prot"/>
</dbReference>
<dbReference type="PANTHER" id="PTHR10380:SF192">
    <property type="entry name" value="GEO02312P1"/>
    <property type="match status" value="1"/>
</dbReference>
<accession>A0ABM4AJ36</accession>